<keyword evidence="10" id="KW-0812">Transmembrane</keyword>
<evidence type="ECO:0000256" key="8">
    <source>
        <dbReference type="PIRSR" id="PIRSR602403-1"/>
    </source>
</evidence>
<proteinExistence type="inferred from homology"/>
<dbReference type="EMBL" id="MU858301">
    <property type="protein sequence ID" value="KAK4207349.1"/>
    <property type="molecule type" value="Genomic_DNA"/>
</dbReference>
<keyword evidence="5 9" id="KW-0560">Oxidoreductase</keyword>
<gene>
    <name evidence="11" type="ORF">QBC37DRAFT_444545</name>
</gene>
<evidence type="ECO:0000256" key="5">
    <source>
        <dbReference type="ARBA" id="ARBA00023002"/>
    </source>
</evidence>
<evidence type="ECO:0000256" key="10">
    <source>
        <dbReference type="SAM" id="Phobius"/>
    </source>
</evidence>
<evidence type="ECO:0000256" key="4">
    <source>
        <dbReference type="ARBA" id="ARBA00022723"/>
    </source>
</evidence>
<dbReference type="PRINTS" id="PR00465">
    <property type="entry name" value="EP450IV"/>
</dbReference>
<accession>A0AAN6XUX5</accession>
<evidence type="ECO:0000313" key="11">
    <source>
        <dbReference type="EMBL" id="KAK4207349.1"/>
    </source>
</evidence>
<dbReference type="PANTHER" id="PTHR46206:SF1">
    <property type="entry name" value="P450, PUTATIVE (EUROFUNG)-RELATED"/>
    <property type="match status" value="1"/>
</dbReference>
<feature type="transmembrane region" description="Helical" evidence="10">
    <location>
        <begin position="18"/>
        <end position="41"/>
    </location>
</feature>
<dbReference type="PANTHER" id="PTHR46206">
    <property type="entry name" value="CYTOCHROME P450"/>
    <property type="match status" value="1"/>
</dbReference>
<evidence type="ECO:0000313" key="12">
    <source>
        <dbReference type="Proteomes" id="UP001301769"/>
    </source>
</evidence>
<evidence type="ECO:0000256" key="2">
    <source>
        <dbReference type="ARBA" id="ARBA00010617"/>
    </source>
</evidence>
<dbReference type="GO" id="GO:0016705">
    <property type="term" value="F:oxidoreductase activity, acting on paired donors, with incorporation or reduction of molecular oxygen"/>
    <property type="evidence" value="ECO:0007669"/>
    <property type="project" value="InterPro"/>
</dbReference>
<keyword evidence="3 8" id="KW-0349">Heme</keyword>
<keyword evidence="10" id="KW-0472">Membrane</keyword>
<keyword evidence="4 8" id="KW-0479">Metal-binding</keyword>
<dbReference type="SUPFAM" id="SSF48264">
    <property type="entry name" value="Cytochrome P450"/>
    <property type="match status" value="1"/>
</dbReference>
<dbReference type="GO" id="GO:0020037">
    <property type="term" value="F:heme binding"/>
    <property type="evidence" value="ECO:0007669"/>
    <property type="project" value="InterPro"/>
</dbReference>
<keyword evidence="6 8" id="KW-0408">Iron</keyword>
<dbReference type="GO" id="GO:0004497">
    <property type="term" value="F:monooxygenase activity"/>
    <property type="evidence" value="ECO:0007669"/>
    <property type="project" value="UniProtKB-KW"/>
</dbReference>
<dbReference type="AlphaFoldDB" id="A0AAN6XUX5"/>
<evidence type="ECO:0000256" key="7">
    <source>
        <dbReference type="ARBA" id="ARBA00023033"/>
    </source>
</evidence>
<dbReference type="InterPro" id="IPR001128">
    <property type="entry name" value="Cyt_P450"/>
</dbReference>
<feature type="binding site" description="axial binding residue" evidence="8">
    <location>
        <position position="488"/>
    </location>
    <ligand>
        <name>heme</name>
        <dbReference type="ChEBI" id="CHEBI:30413"/>
    </ligand>
    <ligandPart>
        <name>Fe</name>
        <dbReference type="ChEBI" id="CHEBI:18248"/>
    </ligandPart>
</feature>
<comment type="caution">
    <text evidence="11">The sequence shown here is derived from an EMBL/GenBank/DDBJ whole genome shotgun (WGS) entry which is preliminary data.</text>
</comment>
<name>A0AAN6XUX5_9PEZI</name>
<keyword evidence="7 9" id="KW-0503">Monooxygenase</keyword>
<reference evidence="11" key="2">
    <citation type="submission" date="2023-05" db="EMBL/GenBank/DDBJ databases">
        <authorList>
            <consortium name="Lawrence Berkeley National Laboratory"/>
            <person name="Steindorff A."/>
            <person name="Hensen N."/>
            <person name="Bonometti L."/>
            <person name="Westerberg I."/>
            <person name="Brannstrom I.O."/>
            <person name="Guillou S."/>
            <person name="Cros-Aarteil S."/>
            <person name="Calhoun S."/>
            <person name="Haridas S."/>
            <person name="Kuo A."/>
            <person name="Mondo S."/>
            <person name="Pangilinan J."/>
            <person name="Riley R."/>
            <person name="Labutti K."/>
            <person name="Andreopoulos B."/>
            <person name="Lipzen A."/>
            <person name="Chen C."/>
            <person name="Yanf M."/>
            <person name="Daum C."/>
            <person name="Ng V."/>
            <person name="Clum A."/>
            <person name="Ohm R."/>
            <person name="Martin F."/>
            <person name="Silar P."/>
            <person name="Natvig D."/>
            <person name="Lalanne C."/>
            <person name="Gautier V."/>
            <person name="Ament-Velasquez S.L."/>
            <person name="Kruys A."/>
            <person name="Hutchinson M.I."/>
            <person name="Powell A.J."/>
            <person name="Barry K."/>
            <person name="Miller A.N."/>
            <person name="Grigoriev I.V."/>
            <person name="Debuchy R."/>
            <person name="Gladieux P."/>
            <person name="Thoren M.H."/>
            <person name="Johannesson H."/>
        </authorList>
    </citation>
    <scope>NUCLEOTIDE SEQUENCE</scope>
    <source>
        <strain evidence="11">PSN293</strain>
    </source>
</reference>
<organism evidence="11 12">
    <name type="scientific">Rhypophila decipiens</name>
    <dbReference type="NCBI Taxonomy" id="261697"/>
    <lineage>
        <taxon>Eukaryota</taxon>
        <taxon>Fungi</taxon>
        <taxon>Dikarya</taxon>
        <taxon>Ascomycota</taxon>
        <taxon>Pezizomycotina</taxon>
        <taxon>Sordariomycetes</taxon>
        <taxon>Sordariomycetidae</taxon>
        <taxon>Sordariales</taxon>
        <taxon>Naviculisporaceae</taxon>
        <taxon>Rhypophila</taxon>
    </lineage>
</organism>
<protein>
    <submittedName>
        <fullName evidence="11">Cytochrome P450</fullName>
    </submittedName>
</protein>
<keyword evidence="10" id="KW-1133">Transmembrane helix</keyword>
<evidence type="ECO:0000256" key="3">
    <source>
        <dbReference type="ARBA" id="ARBA00022617"/>
    </source>
</evidence>
<evidence type="ECO:0000256" key="9">
    <source>
        <dbReference type="RuleBase" id="RU000461"/>
    </source>
</evidence>
<dbReference type="GO" id="GO:0005506">
    <property type="term" value="F:iron ion binding"/>
    <property type="evidence" value="ECO:0007669"/>
    <property type="project" value="InterPro"/>
</dbReference>
<dbReference type="PROSITE" id="PS00086">
    <property type="entry name" value="CYTOCHROME_P450"/>
    <property type="match status" value="1"/>
</dbReference>
<dbReference type="InterPro" id="IPR017972">
    <property type="entry name" value="Cyt_P450_CS"/>
</dbReference>
<dbReference type="CDD" id="cd11041">
    <property type="entry name" value="CYP503A1-like"/>
    <property type="match status" value="1"/>
</dbReference>
<evidence type="ECO:0000256" key="6">
    <source>
        <dbReference type="ARBA" id="ARBA00023004"/>
    </source>
</evidence>
<dbReference type="Gene3D" id="1.10.630.10">
    <property type="entry name" value="Cytochrome P450"/>
    <property type="match status" value="1"/>
</dbReference>
<comment type="cofactor">
    <cofactor evidence="1 8">
        <name>heme</name>
        <dbReference type="ChEBI" id="CHEBI:30413"/>
    </cofactor>
</comment>
<dbReference type="Proteomes" id="UP001301769">
    <property type="component" value="Unassembled WGS sequence"/>
</dbReference>
<keyword evidence="12" id="KW-1185">Reference proteome</keyword>
<sequence length="542" mass="61206">MTDLRVKKIKFIMDEAHIIPTALVFAIALILTVLVLLIVGVSQSRFRFLREPLTIISSWTNLTENTLSGFNKFSKVFNTPFILPTTWASNSRLVILPPSQLHTIMNKPESELTAFWALIEHLMLQYFIDISVFDNLIHFDVSKKDLSRANVHRQAASTAEEIELAFGDIWGGHSTHGDKDGNEKPGKAEWKYVNGWEACTRVILRVGMRTLVGEEMCRDENLLRQTELFSNALFGGVAILHCTPTIFRGFVGAIVGLPTRWYGWKCSRIFIPLVKERLRLWKAREVAVGRGEKVDDLPNDFLQWLIARCASHGPEHLDPHKITTRMLALNTMFVFAMGYVFAHAVIDLCVSPNRDEFFAGLEEECIKLLAQHPGGLADRDLIDKLYRADSTLRESMRLSAISVVSLPRDVVGQPLDIGNGMFVPAGTRIAFPTLHMQLDPDLYQDAGRFDAFRFSRPAEESPGEEHKQDLMYTPTPGFLPFGYGRKACPGRWYVSQTVKQALAYLALHYDVELVGPGPERKALLNTMIPPTGTQLRIRRKEV</sequence>
<evidence type="ECO:0000256" key="1">
    <source>
        <dbReference type="ARBA" id="ARBA00001971"/>
    </source>
</evidence>
<reference evidence="11" key="1">
    <citation type="journal article" date="2023" name="Mol. Phylogenet. Evol.">
        <title>Genome-scale phylogeny and comparative genomics of the fungal order Sordariales.</title>
        <authorList>
            <person name="Hensen N."/>
            <person name="Bonometti L."/>
            <person name="Westerberg I."/>
            <person name="Brannstrom I.O."/>
            <person name="Guillou S."/>
            <person name="Cros-Aarteil S."/>
            <person name="Calhoun S."/>
            <person name="Haridas S."/>
            <person name="Kuo A."/>
            <person name="Mondo S."/>
            <person name="Pangilinan J."/>
            <person name="Riley R."/>
            <person name="LaButti K."/>
            <person name="Andreopoulos B."/>
            <person name="Lipzen A."/>
            <person name="Chen C."/>
            <person name="Yan M."/>
            <person name="Daum C."/>
            <person name="Ng V."/>
            <person name="Clum A."/>
            <person name="Steindorff A."/>
            <person name="Ohm R.A."/>
            <person name="Martin F."/>
            <person name="Silar P."/>
            <person name="Natvig D.O."/>
            <person name="Lalanne C."/>
            <person name="Gautier V."/>
            <person name="Ament-Velasquez S.L."/>
            <person name="Kruys A."/>
            <person name="Hutchinson M.I."/>
            <person name="Powell A.J."/>
            <person name="Barry K."/>
            <person name="Miller A.N."/>
            <person name="Grigoriev I.V."/>
            <person name="Debuchy R."/>
            <person name="Gladieux P."/>
            <person name="Hiltunen Thoren M."/>
            <person name="Johannesson H."/>
        </authorList>
    </citation>
    <scope>NUCLEOTIDE SEQUENCE</scope>
    <source>
        <strain evidence="11">PSN293</strain>
    </source>
</reference>
<dbReference type="Pfam" id="PF00067">
    <property type="entry name" value="p450"/>
    <property type="match status" value="1"/>
</dbReference>
<dbReference type="InterPro" id="IPR036396">
    <property type="entry name" value="Cyt_P450_sf"/>
</dbReference>
<dbReference type="InterPro" id="IPR002403">
    <property type="entry name" value="Cyt_P450_E_grp-IV"/>
</dbReference>
<comment type="similarity">
    <text evidence="2 9">Belongs to the cytochrome P450 family.</text>
</comment>